<keyword evidence="6" id="KW-1185">Reference proteome</keyword>
<dbReference type="Pfam" id="PF10502">
    <property type="entry name" value="Peptidase_S26"/>
    <property type="match status" value="1"/>
</dbReference>
<comment type="similarity">
    <text evidence="2">Belongs to the peptidase S26 family.</text>
</comment>
<sequence length="191" mass="21185">MTTTLTPQQPPQATCLPLPIQQGKQHPERRAFARRLRNYLLVSLAVGLVWGAALLWFIQHYRIAGNETDSLPDTLFLVERGQYPVARGDKLAFHVGEGVRHYPVGMVFIKPVVGMPGDRITWQGDSVYVAGQAIGKAKPRNRFGESMTRTAAGVIPAGHYFVATPHPDSYDSRYTDIGLVSDSQIMGRVVW</sequence>
<dbReference type="EMBL" id="CP133217">
    <property type="protein sequence ID" value="WML86625.1"/>
    <property type="molecule type" value="Genomic_DNA"/>
</dbReference>
<organism evidence="5">
    <name type="scientific">Thiothrix subterranea</name>
    <dbReference type="NCBI Taxonomy" id="2735563"/>
    <lineage>
        <taxon>Bacteria</taxon>
        <taxon>Pseudomonadati</taxon>
        <taxon>Pseudomonadota</taxon>
        <taxon>Gammaproteobacteria</taxon>
        <taxon>Thiotrichales</taxon>
        <taxon>Thiotrichaceae</taxon>
        <taxon>Thiothrix</taxon>
    </lineage>
</organism>
<dbReference type="EC" id="3.4.21.89" evidence="2"/>
<dbReference type="Gene3D" id="2.10.109.10">
    <property type="entry name" value="Umud Fragment, subunit A"/>
    <property type="match status" value="1"/>
</dbReference>
<gene>
    <name evidence="5" type="primary">lepB</name>
    <name evidence="4" type="ORF">RCC75_05220</name>
    <name evidence="5" type="ORF">RCG00_20360</name>
</gene>
<feature type="transmembrane region" description="Helical" evidence="2">
    <location>
        <begin position="39"/>
        <end position="58"/>
    </location>
</feature>
<dbReference type="EMBL" id="JAVFKN010000004">
    <property type="protein sequence ID" value="MDQ5767916.1"/>
    <property type="molecule type" value="Genomic_DNA"/>
</dbReference>
<protein>
    <recommendedName>
        <fullName evidence="1 2">Signal peptidase I</fullName>
        <ecNumber evidence="2">3.4.21.89</ecNumber>
    </recommendedName>
</protein>
<proteinExistence type="inferred from homology"/>
<dbReference type="NCBIfam" id="TIGR02227">
    <property type="entry name" value="sigpep_I_bact"/>
    <property type="match status" value="1"/>
</dbReference>
<evidence type="ECO:0000313" key="6">
    <source>
        <dbReference type="Proteomes" id="UP001223336"/>
    </source>
</evidence>
<dbReference type="GO" id="GO:0009003">
    <property type="term" value="F:signal peptidase activity"/>
    <property type="evidence" value="ECO:0007669"/>
    <property type="project" value="UniProtKB-EC"/>
</dbReference>
<name>A0AA51MMG8_9GAMM</name>
<accession>A0AA51MMG8</accession>
<keyword evidence="2" id="KW-0812">Transmembrane</keyword>
<dbReference type="SUPFAM" id="SSF51306">
    <property type="entry name" value="LexA/Signal peptidase"/>
    <property type="match status" value="1"/>
</dbReference>
<comment type="catalytic activity">
    <reaction evidence="2">
        <text>Cleavage of hydrophobic, N-terminal signal or leader sequences from secreted and periplasmic proteins.</text>
        <dbReference type="EC" id="3.4.21.89"/>
    </reaction>
</comment>
<evidence type="ECO:0000259" key="3">
    <source>
        <dbReference type="Pfam" id="PF10502"/>
    </source>
</evidence>
<evidence type="ECO:0000256" key="1">
    <source>
        <dbReference type="ARBA" id="ARBA00019232"/>
    </source>
</evidence>
<evidence type="ECO:0000313" key="5">
    <source>
        <dbReference type="EMBL" id="WML86625.1"/>
    </source>
</evidence>
<feature type="domain" description="Peptidase S26" evidence="3">
    <location>
        <begin position="40"/>
        <end position="190"/>
    </location>
</feature>
<dbReference type="InterPro" id="IPR036286">
    <property type="entry name" value="LexA/Signal_pep-like_sf"/>
</dbReference>
<comment type="subcellular location">
    <subcellularLocation>
        <location evidence="2">Membrane</location>
        <topology evidence="2">Multi-pass membrane protein</topology>
    </subcellularLocation>
</comment>
<dbReference type="InterPro" id="IPR019533">
    <property type="entry name" value="Peptidase_S26"/>
</dbReference>
<keyword evidence="2 5" id="KW-0378">Hydrolase</keyword>
<dbReference type="AlphaFoldDB" id="A0AA51MMG8"/>
<evidence type="ECO:0000256" key="2">
    <source>
        <dbReference type="RuleBase" id="RU362042"/>
    </source>
</evidence>
<keyword evidence="2" id="KW-0472">Membrane</keyword>
<dbReference type="GO" id="GO:0004252">
    <property type="term" value="F:serine-type endopeptidase activity"/>
    <property type="evidence" value="ECO:0007669"/>
    <property type="project" value="InterPro"/>
</dbReference>
<dbReference type="Proteomes" id="UP001229862">
    <property type="component" value="Chromosome"/>
</dbReference>
<keyword evidence="2" id="KW-0645">Protease</keyword>
<dbReference type="InterPro" id="IPR000223">
    <property type="entry name" value="Pept_S26A_signal_pept_1"/>
</dbReference>
<evidence type="ECO:0000313" key="4">
    <source>
        <dbReference type="EMBL" id="MDQ5767916.1"/>
    </source>
</evidence>
<keyword evidence="2" id="KW-1133">Transmembrane helix</keyword>
<reference evidence="5 6" key="1">
    <citation type="submission" date="2023-08" db="EMBL/GenBank/DDBJ databases">
        <title>New molecular markers tilS and rpoB for phylogenetic and monitoring studies of the genus Thiothrix biodiversity.</title>
        <authorList>
            <person name="Ravin N.V."/>
            <person name="Smolyakov D."/>
            <person name="Markov N.D."/>
            <person name="Beletsky A.V."/>
            <person name="Mardanov A.V."/>
            <person name="Rudenko T.S."/>
            <person name="Grabovich M.Y."/>
        </authorList>
    </citation>
    <scope>NUCLEOTIDE SEQUENCE</scope>
    <source>
        <strain evidence="5">DNT52</strain>
        <strain evidence="4 6">H33</strain>
    </source>
</reference>
<dbReference type="GO" id="GO:0006465">
    <property type="term" value="P:signal peptide processing"/>
    <property type="evidence" value="ECO:0007669"/>
    <property type="project" value="InterPro"/>
</dbReference>
<dbReference type="Proteomes" id="UP001223336">
    <property type="component" value="Unassembled WGS sequence"/>
</dbReference>
<comment type="caution">
    <text evidence="2">Lacks conserved residue(s) required for the propagation of feature annotation.</text>
</comment>
<dbReference type="RefSeq" id="WP_308134034.1">
    <property type="nucleotide sequence ID" value="NZ_CP133197.1"/>
</dbReference>
<dbReference type="GO" id="GO:0016020">
    <property type="term" value="C:membrane"/>
    <property type="evidence" value="ECO:0007669"/>
    <property type="project" value="UniProtKB-SubCell"/>
</dbReference>